<keyword evidence="5 11" id="KW-0671">Queuosine biosynthesis</keyword>
<dbReference type="HAMAP" id="MF_01633">
    <property type="entry name" value="QueC"/>
    <property type="match status" value="1"/>
</dbReference>
<evidence type="ECO:0000256" key="10">
    <source>
        <dbReference type="ARBA" id="ARBA00047890"/>
    </source>
</evidence>
<keyword evidence="3 11" id="KW-0479">Metal-binding</keyword>
<evidence type="ECO:0000256" key="6">
    <source>
        <dbReference type="ARBA" id="ARBA00022833"/>
    </source>
</evidence>
<comment type="cofactor">
    <cofactor evidence="11">
        <name>Zn(2+)</name>
        <dbReference type="ChEBI" id="CHEBI:29105"/>
    </cofactor>
    <text evidence="11">Binds 1 zinc ion per subunit.</text>
</comment>
<evidence type="ECO:0000256" key="3">
    <source>
        <dbReference type="ARBA" id="ARBA00022723"/>
    </source>
</evidence>
<gene>
    <name evidence="11 12" type="primary">queC</name>
    <name evidence="12" type="ORF">Psal009_02043</name>
</gene>
<protein>
    <recommendedName>
        <fullName evidence="9 11">7-cyano-7-deazaguanine synthase</fullName>
        <ecNumber evidence="9 11">6.3.4.20</ecNumber>
    </recommendedName>
    <alternativeName>
        <fullName evidence="11">7-cyano-7-carbaguanine synthase</fullName>
    </alternativeName>
    <alternativeName>
        <fullName evidence="11">PreQ(0) synthase</fullName>
    </alternativeName>
    <alternativeName>
        <fullName evidence="11">Queuosine biosynthesis protein QueC</fullName>
    </alternativeName>
</protein>
<evidence type="ECO:0000256" key="4">
    <source>
        <dbReference type="ARBA" id="ARBA00022741"/>
    </source>
</evidence>
<name>A0A9Q6LLP3_PISSA</name>
<dbReference type="GeneID" id="66741346"/>
<evidence type="ECO:0000256" key="11">
    <source>
        <dbReference type="HAMAP-Rule" id="MF_01633"/>
    </source>
</evidence>
<sequence length="228" mass="24441">MTNSVKKAVVLASGGLDSTTCIALAQSQGFDVYAMSFDYGQQHTAELDAVKRLVGAMGVKQHEVVKLTMGGVAKGSALTNHNIDVPDYKGDGEIPVTYVPARNTIFLSMALGWAEVLGSQDIFIGVSEVDYSGYPDCRPEYIEAFAKMANLATKVGTQGNKLNIHAPLSHLSKAQTIHAGLKLGVDYSLTVSCYRADHTGRACGQCDSCTYRKKGFIEAGVTDPTLYY</sequence>
<feature type="binding site" evidence="11">
    <location>
        <position position="203"/>
    </location>
    <ligand>
        <name>Zn(2+)</name>
        <dbReference type="ChEBI" id="CHEBI:29105"/>
    </ligand>
</feature>
<dbReference type="PIRSF" id="PIRSF006293">
    <property type="entry name" value="ExsB"/>
    <property type="match status" value="1"/>
</dbReference>
<evidence type="ECO:0000256" key="7">
    <source>
        <dbReference type="ARBA" id="ARBA00022840"/>
    </source>
</evidence>
<comment type="similarity">
    <text evidence="8 11">Belongs to the QueC family.</text>
</comment>
<feature type="binding site" evidence="11">
    <location>
        <position position="206"/>
    </location>
    <ligand>
        <name>Zn(2+)</name>
        <dbReference type="ChEBI" id="CHEBI:29105"/>
    </ligand>
</feature>
<dbReference type="GO" id="GO:0005524">
    <property type="term" value="F:ATP binding"/>
    <property type="evidence" value="ECO:0007669"/>
    <property type="project" value="UniProtKB-UniRule"/>
</dbReference>
<comment type="pathway">
    <text evidence="1 11">Purine metabolism; 7-cyano-7-deazaguanine biosynthesis.</text>
</comment>
<evidence type="ECO:0000256" key="9">
    <source>
        <dbReference type="ARBA" id="ARBA00039149"/>
    </source>
</evidence>
<dbReference type="RefSeq" id="WP_016210925.1">
    <property type="nucleotide sequence ID" value="NZ_CP012413.1"/>
</dbReference>
<feature type="binding site" evidence="11">
    <location>
        <position position="209"/>
    </location>
    <ligand>
        <name>Zn(2+)</name>
        <dbReference type="ChEBI" id="CHEBI:29105"/>
    </ligand>
</feature>
<dbReference type="Gene3D" id="3.40.50.620">
    <property type="entry name" value="HUPs"/>
    <property type="match status" value="1"/>
</dbReference>
<evidence type="ECO:0000256" key="1">
    <source>
        <dbReference type="ARBA" id="ARBA00005061"/>
    </source>
</evidence>
<dbReference type="SUPFAM" id="SSF52402">
    <property type="entry name" value="Adenine nucleotide alpha hydrolases-like"/>
    <property type="match status" value="1"/>
</dbReference>
<comment type="function">
    <text evidence="11">Catalyzes the ATP-dependent conversion of 7-carboxy-7-deazaguanine (CDG) to 7-cyano-7-deazaguanine (preQ(0)).</text>
</comment>
<evidence type="ECO:0000256" key="2">
    <source>
        <dbReference type="ARBA" id="ARBA00022598"/>
    </source>
</evidence>
<evidence type="ECO:0000256" key="8">
    <source>
        <dbReference type="ARBA" id="ARBA00037993"/>
    </source>
</evidence>
<dbReference type="AlphaFoldDB" id="A0A9Q6LLP3"/>
<dbReference type="InterPro" id="IPR014729">
    <property type="entry name" value="Rossmann-like_a/b/a_fold"/>
</dbReference>
<proteinExistence type="inferred from homology"/>
<dbReference type="Pfam" id="PF06508">
    <property type="entry name" value="QueC"/>
    <property type="match status" value="1"/>
</dbReference>
<accession>A0A9Q6LLP3</accession>
<comment type="catalytic activity">
    <reaction evidence="10 11">
        <text>7-carboxy-7-carbaguanine + NH4(+) + 2 ATP = 7-cyano-7-carbaguanine + 2 AMP + 2 diphosphate + 2 H(+)</text>
        <dbReference type="Rhea" id="RHEA:27982"/>
        <dbReference type="ChEBI" id="CHEBI:15378"/>
        <dbReference type="ChEBI" id="CHEBI:28938"/>
        <dbReference type="ChEBI" id="CHEBI:30616"/>
        <dbReference type="ChEBI" id="CHEBI:33019"/>
        <dbReference type="ChEBI" id="CHEBI:45075"/>
        <dbReference type="ChEBI" id="CHEBI:61036"/>
        <dbReference type="ChEBI" id="CHEBI:456215"/>
        <dbReference type="EC" id="6.3.4.20"/>
    </reaction>
</comment>
<feature type="binding site" evidence="11">
    <location>
        <position position="193"/>
    </location>
    <ligand>
        <name>Zn(2+)</name>
        <dbReference type="ChEBI" id="CHEBI:29105"/>
    </ligand>
</feature>
<dbReference type="GO" id="GO:0008270">
    <property type="term" value="F:zinc ion binding"/>
    <property type="evidence" value="ECO:0007669"/>
    <property type="project" value="UniProtKB-UniRule"/>
</dbReference>
<evidence type="ECO:0000313" key="12">
    <source>
        <dbReference type="EMBL" id="QGO06139.1"/>
    </source>
</evidence>
<evidence type="ECO:0000313" key="13">
    <source>
        <dbReference type="Proteomes" id="UP000422232"/>
    </source>
</evidence>
<dbReference type="InterPro" id="IPR018317">
    <property type="entry name" value="QueC"/>
</dbReference>
<organism evidence="12 13">
    <name type="scientific">Piscirickettsia salmonis</name>
    <dbReference type="NCBI Taxonomy" id="1238"/>
    <lineage>
        <taxon>Bacteria</taxon>
        <taxon>Pseudomonadati</taxon>
        <taxon>Pseudomonadota</taxon>
        <taxon>Gammaproteobacteria</taxon>
        <taxon>Thiotrichales</taxon>
        <taxon>Piscirickettsiaceae</taxon>
        <taxon>Piscirickettsia</taxon>
    </lineage>
</organism>
<dbReference type="EMBL" id="CP038908">
    <property type="protein sequence ID" value="QGO06139.1"/>
    <property type="molecule type" value="Genomic_DNA"/>
</dbReference>
<dbReference type="PANTHER" id="PTHR42914">
    <property type="entry name" value="7-CYANO-7-DEAZAGUANINE SYNTHASE"/>
    <property type="match status" value="1"/>
</dbReference>
<dbReference type="NCBIfam" id="TIGR00364">
    <property type="entry name" value="7-cyano-7-deazaguanine synthase QueC"/>
    <property type="match status" value="1"/>
</dbReference>
<dbReference type="PANTHER" id="PTHR42914:SF1">
    <property type="entry name" value="7-CYANO-7-DEAZAGUANINE SYNTHASE"/>
    <property type="match status" value="1"/>
</dbReference>
<reference evidence="12 13" key="1">
    <citation type="submission" date="2019-04" db="EMBL/GenBank/DDBJ databases">
        <title>Complete genome sequencing of Piscirickettsia salmonis strain Psal-009.</title>
        <authorList>
            <person name="Schober I."/>
            <person name="Bunk B."/>
            <person name="Sproer C."/>
            <person name="Carril G.P."/>
            <person name="Riedel T."/>
            <person name="Flores-Herrera P.A."/>
            <person name="Nourdin-Galindo G."/>
            <person name="Marshall S.H."/>
            <person name="Overmann J."/>
        </authorList>
    </citation>
    <scope>NUCLEOTIDE SEQUENCE [LARGE SCALE GENOMIC DNA]</scope>
    <source>
        <strain evidence="12 13">Psal-009</strain>
    </source>
</reference>
<dbReference type="GO" id="GO:0008616">
    <property type="term" value="P:tRNA queuosine(34) biosynthetic process"/>
    <property type="evidence" value="ECO:0007669"/>
    <property type="project" value="UniProtKB-UniRule"/>
</dbReference>
<keyword evidence="2 11" id="KW-0436">Ligase</keyword>
<dbReference type="CDD" id="cd01995">
    <property type="entry name" value="QueC-like"/>
    <property type="match status" value="1"/>
</dbReference>
<dbReference type="Proteomes" id="UP000422232">
    <property type="component" value="Chromosome"/>
</dbReference>
<keyword evidence="7 11" id="KW-0067">ATP-binding</keyword>
<dbReference type="GO" id="GO:0016879">
    <property type="term" value="F:ligase activity, forming carbon-nitrogen bonds"/>
    <property type="evidence" value="ECO:0007669"/>
    <property type="project" value="UniProtKB-UniRule"/>
</dbReference>
<dbReference type="EC" id="6.3.4.20" evidence="9 11"/>
<evidence type="ECO:0000256" key="5">
    <source>
        <dbReference type="ARBA" id="ARBA00022785"/>
    </source>
</evidence>
<keyword evidence="13" id="KW-1185">Reference proteome</keyword>
<keyword evidence="6 11" id="KW-0862">Zinc</keyword>
<feature type="binding site" evidence="11">
    <location>
        <begin position="12"/>
        <end position="22"/>
    </location>
    <ligand>
        <name>ATP</name>
        <dbReference type="ChEBI" id="CHEBI:30616"/>
    </ligand>
</feature>
<keyword evidence="4 11" id="KW-0547">Nucleotide-binding</keyword>